<proteinExistence type="predicted"/>
<dbReference type="Proteomes" id="UP001158576">
    <property type="component" value="Chromosome 1"/>
</dbReference>
<keyword evidence="9" id="KW-1185">Reference proteome</keyword>
<evidence type="ECO:0000256" key="3">
    <source>
        <dbReference type="PROSITE-ProRule" id="PRU01211"/>
    </source>
</evidence>
<feature type="region of interest" description="Disordered" evidence="5">
    <location>
        <begin position="451"/>
        <end position="509"/>
    </location>
</feature>
<dbReference type="PANTHER" id="PTHR14002">
    <property type="entry name" value="ENDOGLIN/TGF-BETA RECEPTOR TYPE III"/>
    <property type="match status" value="1"/>
</dbReference>
<comment type="caution">
    <text evidence="3">Lacks conserved residue(s) required for the propagation of feature annotation.</text>
</comment>
<feature type="binding site" evidence="3">
    <location>
        <position position="195"/>
    </location>
    <ligand>
        <name>Zn(2+)</name>
        <dbReference type="ChEBI" id="CHEBI:29105"/>
        <note>catalytic</note>
    </ligand>
</feature>
<keyword evidence="3 4" id="KW-0378">Hydrolase</keyword>
<accession>A0ABN7SLY7</accession>
<dbReference type="Gene3D" id="2.60.40.4100">
    <property type="entry name" value="Zona pellucida, ZP-C domain"/>
    <property type="match status" value="1"/>
</dbReference>
<evidence type="ECO:0000259" key="6">
    <source>
        <dbReference type="PROSITE" id="PS51034"/>
    </source>
</evidence>
<evidence type="ECO:0000256" key="1">
    <source>
        <dbReference type="ARBA" id="ARBA00022729"/>
    </source>
</evidence>
<evidence type="ECO:0000256" key="4">
    <source>
        <dbReference type="RuleBase" id="RU361183"/>
    </source>
</evidence>
<keyword evidence="3 4" id="KW-0645">Protease</keyword>
<keyword evidence="3 4" id="KW-0479">Metal-binding</keyword>
<dbReference type="InterPro" id="IPR001507">
    <property type="entry name" value="ZP_dom"/>
</dbReference>
<dbReference type="Pfam" id="PF00100">
    <property type="entry name" value="Zona_pellucida"/>
    <property type="match status" value="1"/>
</dbReference>
<protein>
    <recommendedName>
        <fullName evidence="4">Metalloendopeptidase</fullName>
        <ecNumber evidence="4">3.4.24.-</ecNumber>
    </recommendedName>
</protein>
<keyword evidence="3 4" id="KW-0482">Metalloprotease</keyword>
<dbReference type="PANTHER" id="PTHR14002:SF54">
    <property type="entry name" value="ZONA PELLUCIDA SPERM-BINDING PROTEIN 2"/>
    <property type="match status" value="1"/>
</dbReference>
<dbReference type="PROSITE" id="PS51864">
    <property type="entry name" value="ASTACIN"/>
    <property type="match status" value="1"/>
</dbReference>
<keyword evidence="2" id="KW-1015">Disulfide bond</keyword>
<dbReference type="InterPro" id="IPR001506">
    <property type="entry name" value="Peptidase_M12A"/>
</dbReference>
<feature type="domain" description="Peptidase M12A" evidence="7">
    <location>
        <begin position="73"/>
        <end position="294"/>
    </location>
</feature>
<dbReference type="SMART" id="SM00241">
    <property type="entry name" value="ZP"/>
    <property type="match status" value="1"/>
</dbReference>
<evidence type="ECO:0000256" key="2">
    <source>
        <dbReference type="ARBA" id="ARBA00023157"/>
    </source>
</evidence>
<comment type="cofactor">
    <cofactor evidence="3 4">
        <name>Zn(2+)</name>
        <dbReference type="ChEBI" id="CHEBI:29105"/>
    </cofactor>
    <text evidence="3 4">Binds 1 zinc ion per subunit.</text>
</comment>
<dbReference type="SMART" id="SM00235">
    <property type="entry name" value="ZnMc"/>
    <property type="match status" value="1"/>
</dbReference>
<dbReference type="PRINTS" id="PR00480">
    <property type="entry name" value="ASTACIN"/>
</dbReference>
<dbReference type="EMBL" id="OU015566">
    <property type="protein sequence ID" value="CAG5104149.1"/>
    <property type="molecule type" value="Genomic_DNA"/>
</dbReference>
<dbReference type="PROSITE" id="PS51034">
    <property type="entry name" value="ZP_2"/>
    <property type="match status" value="1"/>
</dbReference>
<dbReference type="Pfam" id="PF01400">
    <property type="entry name" value="Astacin"/>
    <property type="match status" value="1"/>
</dbReference>
<evidence type="ECO:0000256" key="5">
    <source>
        <dbReference type="SAM" id="MobiDB-lite"/>
    </source>
</evidence>
<dbReference type="InterPro" id="IPR055355">
    <property type="entry name" value="ZP-C"/>
</dbReference>
<dbReference type="EC" id="3.4.24.-" evidence="4"/>
<evidence type="ECO:0000313" key="9">
    <source>
        <dbReference type="Proteomes" id="UP001158576"/>
    </source>
</evidence>
<dbReference type="SUPFAM" id="SSF55486">
    <property type="entry name" value="Metalloproteases ('zincins'), catalytic domain"/>
    <property type="match status" value="1"/>
</dbReference>
<keyword evidence="3 4" id="KW-0862">Zinc</keyword>
<dbReference type="Gene3D" id="2.60.40.3210">
    <property type="entry name" value="Zona pellucida, ZP-N domain"/>
    <property type="match status" value="1"/>
</dbReference>
<feature type="binding site" evidence="3">
    <location>
        <position position="199"/>
    </location>
    <ligand>
        <name>Zn(2+)</name>
        <dbReference type="ChEBI" id="CHEBI:29105"/>
        <note>catalytic</note>
    </ligand>
</feature>
<gene>
    <name evidence="8" type="ORF">OKIOD_LOCUS9881</name>
</gene>
<evidence type="ECO:0000313" key="8">
    <source>
        <dbReference type="EMBL" id="CAG5104149.1"/>
    </source>
</evidence>
<organism evidence="8 9">
    <name type="scientific">Oikopleura dioica</name>
    <name type="common">Tunicate</name>
    <dbReference type="NCBI Taxonomy" id="34765"/>
    <lineage>
        <taxon>Eukaryota</taxon>
        <taxon>Metazoa</taxon>
        <taxon>Chordata</taxon>
        <taxon>Tunicata</taxon>
        <taxon>Appendicularia</taxon>
        <taxon>Copelata</taxon>
        <taxon>Oikopleuridae</taxon>
        <taxon>Oikopleura</taxon>
    </lineage>
</organism>
<name>A0ABN7SLY7_OIKDI</name>
<dbReference type="InterPro" id="IPR042235">
    <property type="entry name" value="ZP-C_dom"/>
</dbReference>
<dbReference type="Gene3D" id="3.40.390.10">
    <property type="entry name" value="Collagenase (Catalytic Domain)"/>
    <property type="match status" value="1"/>
</dbReference>
<evidence type="ECO:0000259" key="7">
    <source>
        <dbReference type="PROSITE" id="PS51864"/>
    </source>
</evidence>
<keyword evidence="1" id="KW-0732">Signal</keyword>
<feature type="compositionally biased region" description="Low complexity" evidence="5">
    <location>
        <begin position="456"/>
        <end position="502"/>
    </location>
</feature>
<reference evidence="8 9" key="1">
    <citation type="submission" date="2021-04" db="EMBL/GenBank/DDBJ databases">
        <authorList>
            <person name="Bliznina A."/>
        </authorList>
    </citation>
    <scope>NUCLEOTIDE SEQUENCE [LARGE SCALE GENOMIC DNA]</scope>
</reference>
<feature type="active site" evidence="3">
    <location>
        <position position="196"/>
    </location>
</feature>
<dbReference type="InterPro" id="IPR024079">
    <property type="entry name" value="MetalloPept_cat_dom_sf"/>
</dbReference>
<sequence>MKLLQSVLAGSALAVQPHGHGTPREPAKSGVTNQKNLNDYWVSPKDADRLREAGFDMTYVNVIDETSGGRKRRGITDGYSKWQPLETGGPVMVPYGIFSDLADQEDMIKGAMAEIESDLACFSMPYLDATELLSTTYPHGVIYVLSSQGCYSSLGVWEGFVGNTGAVSVTDFGVPETWQIIALEPSCNGHATVQHELMHALGVNHEHNRPDRDEFLSYNPSATFMPQSYDVIPIDDWFDLDSPLEVESVMTYCSFCSAIGNNPVMTIKSSGATFSDGYRVTTTDAKQLQWMYCESDTTNFPNFQYKETANCTSGDLLGFTREIFTDRICDGLVDCGAGEDEDGSLAECEPKFPETALGCCGGFNMGFAGKCVSSGETFNDKDVFDCDDGSAVVYEPWFGSWLLMQADKWPIVNGEYGWWSEIETEATCPPLGVAWDVTVITPSCIWDGVKSDGSGTTTTTEAPATTTTDAPATTTTDASATTTTTTTTTPEETTTTTDAPSTGSPGECTQTFDDSVVSCDGGFLQIEIPLCSLEEKGFMPAGIFMEAAGECRGRVEGGNSVFDTLSPNCTVDPTMIGDSLVYNSTIFTKDNGVSNGIISRQFGIELEFSCVLETKQTLSLDQGIKVNVNHFIVDLGEKLGSFNVRMAVYDSPDFAEPASADHIFSVPDKVFIEVKNDDSQLAVALENCIAFPEDSNGTEYALIENACPSDDSTSIISSGLTPEARFEFASFQFVDSSAPISIECDISICDPSEGNCNVCMISRKRRALSLLESKKSRVKVMIKTDY</sequence>
<dbReference type="InterPro" id="IPR006026">
    <property type="entry name" value="Peptidase_Metallo"/>
</dbReference>
<feature type="binding site" evidence="3">
    <location>
        <position position="205"/>
    </location>
    <ligand>
        <name>Zn(2+)</name>
        <dbReference type="ChEBI" id="CHEBI:29105"/>
        <note>catalytic</note>
    </ligand>
</feature>
<feature type="domain" description="ZP" evidence="6">
    <location>
        <begin position="518"/>
        <end position="766"/>
    </location>
</feature>